<organism evidence="2 3">
    <name type="scientific">Durusdinium trenchii</name>
    <dbReference type="NCBI Taxonomy" id="1381693"/>
    <lineage>
        <taxon>Eukaryota</taxon>
        <taxon>Sar</taxon>
        <taxon>Alveolata</taxon>
        <taxon>Dinophyceae</taxon>
        <taxon>Suessiales</taxon>
        <taxon>Symbiodiniaceae</taxon>
        <taxon>Durusdinium</taxon>
    </lineage>
</organism>
<protein>
    <recommendedName>
        <fullName evidence="1">Potassium channel tetramerisation-type BTB domain-containing protein</fullName>
    </recommendedName>
</protein>
<comment type="caution">
    <text evidence="2">The sequence shown here is derived from an EMBL/GenBank/DDBJ whole genome shotgun (WGS) entry which is preliminary data.</text>
</comment>
<name>A0ABP0MGD6_9DINO</name>
<dbReference type="Proteomes" id="UP001642464">
    <property type="component" value="Unassembled WGS sequence"/>
</dbReference>
<feature type="domain" description="Potassium channel tetramerisation-type BTB" evidence="1">
    <location>
        <begin position="23"/>
        <end position="103"/>
    </location>
</feature>
<dbReference type="Pfam" id="PF02214">
    <property type="entry name" value="BTB_2"/>
    <property type="match status" value="1"/>
</dbReference>
<reference evidence="2 3" key="1">
    <citation type="submission" date="2024-02" db="EMBL/GenBank/DDBJ databases">
        <authorList>
            <person name="Chen Y."/>
            <person name="Shah S."/>
            <person name="Dougan E. K."/>
            <person name="Thang M."/>
            <person name="Chan C."/>
        </authorList>
    </citation>
    <scope>NUCLEOTIDE SEQUENCE [LARGE SCALE GENOMIC DNA]</scope>
</reference>
<accession>A0ABP0MGD6</accession>
<dbReference type="InterPro" id="IPR011333">
    <property type="entry name" value="SKP1/BTB/POZ_sf"/>
</dbReference>
<proteinExistence type="predicted"/>
<dbReference type="EMBL" id="CAXAMM010021735">
    <property type="protein sequence ID" value="CAK9050505.1"/>
    <property type="molecule type" value="Genomic_DNA"/>
</dbReference>
<evidence type="ECO:0000259" key="1">
    <source>
        <dbReference type="Pfam" id="PF02214"/>
    </source>
</evidence>
<gene>
    <name evidence="2" type="ORF">SCF082_LOCUS27845</name>
</gene>
<dbReference type="SUPFAM" id="SSF54695">
    <property type="entry name" value="POZ domain"/>
    <property type="match status" value="1"/>
</dbReference>
<dbReference type="Gene3D" id="3.30.710.10">
    <property type="entry name" value="Potassium Channel Kv1.1, Chain A"/>
    <property type="match status" value="1"/>
</dbReference>
<keyword evidence="3" id="KW-1185">Reference proteome</keyword>
<dbReference type="InterPro" id="IPR003131">
    <property type="entry name" value="T1-type_BTB"/>
</dbReference>
<evidence type="ECO:0000313" key="2">
    <source>
        <dbReference type="EMBL" id="CAK9050505.1"/>
    </source>
</evidence>
<sequence length="224" mass="25417">MKRPRPEPEALAADGRVDRPDLVTFNVSGKIYTVLFEPTLSLHPNSLLTQLAEEKQMEKDIFVEGDQDLFKYVLEYHRDRKIILPPTVSKEAVLREVKRFGLDVGSEEIVEDGVHIPSFTKRLKAEQARLSVQERENRSALLMNMYAQAMLELSKDTGDKQFNVSCQNVLLKLGKDADAIGRFLRSYDHPCFVQLIQSWALTVGYSTTVSETGKNLTVTFKPIT</sequence>
<evidence type="ECO:0000313" key="3">
    <source>
        <dbReference type="Proteomes" id="UP001642464"/>
    </source>
</evidence>